<organism evidence="2 3">
    <name type="scientific">Macrostomum lignano</name>
    <dbReference type="NCBI Taxonomy" id="282301"/>
    <lineage>
        <taxon>Eukaryota</taxon>
        <taxon>Metazoa</taxon>
        <taxon>Spiralia</taxon>
        <taxon>Lophotrochozoa</taxon>
        <taxon>Platyhelminthes</taxon>
        <taxon>Rhabditophora</taxon>
        <taxon>Macrostomorpha</taxon>
        <taxon>Macrostomida</taxon>
        <taxon>Macrostomidae</taxon>
        <taxon>Macrostomum</taxon>
    </lineage>
</organism>
<sequence length="205" mass="23291">MLSAAGVNSGAGRLRDCWYTSGGGAVRFYPMDPPTMSNRRSVRYLHKFRFGDTYQLKSRSWLLPQFLSGALTMCGVIFTLVGIICLQINKYLRRCDSDDAIHCKDNQAKINNVMMPIGVGSTGGGLTLILISGFIFVHAFCVIYDDTEHQVGPEFYTNWWNVKPVKQFFPSVSCVNCYGNAKHDLNWLLWLAEHYLNWLLWECQA</sequence>
<keyword evidence="1" id="KW-1133">Transmembrane helix</keyword>
<keyword evidence="1" id="KW-0472">Membrane</keyword>
<comment type="caution">
    <text evidence="2">The sequence shown here is derived from an EMBL/GenBank/DDBJ whole genome shotgun (WGS) entry which is preliminary data.</text>
</comment>
<keyword evidence="3" id="KW-1185">Reference proteome</keyword>
<feature type="transmembrane region" description="Helical" evidence="1">
    <location>
        <begin position="117"/>
        <end position="140"/>
    </location>
</feature>
<accession>A0A267DGI6</accession>
<dbReference type="Proteomes" id="UP000215902">
    <property type="component" value="Unassembled WGS sequence"/>
</dbReference>
<keyword evidence="1" id="KW-0812">Transmembrane</keyword>
<dbReference type="AlphaFoldDB" id="A0A267DGI6"/>
<evidence type="ECO:0000313" key="3">
    <source>
        <dbReference type="Proteomes" id="UP000215902"/>
    </source>
</evidence>
<feature type="transmembrane region" description="Helical" evidence="1">
    <location>
        <begin position="66"/>
        <end position="86"/>
    </location>
</feature>
<protein>
    <submittedName>
        <fullName evidence="2">Uncharacterized protein</fullName>
    </submittedName>
</protein>
<name>A0A267DGI6_9PLAT</name>
<evidence type="ECO:0000313" key="2">
    <source>
        <dbReference type="EMBL" id="PAA47764.1"/>
    </source>
</evidence>
<reference evidence="2 3" key="1">
    <citation type="submission" date="2017-06" db="EMBL/GenBank/DDBJ databases">
        <title>A platform for efficient transgenesis in Macrostomum lignano, a flatworm model organism for stem cell research.</title>
        <authorList>
            <person name="Berezikov E."/>
        </authorList>
    </citation>
    <scope>NUCLEOTIDE SEQUENCE [LARGE SCALE GENOMIC DNA]</scope>
    <source>
        <strain evidence="2">DV1</strain>
        <tissue evidence="2">Whole organism</tissue>
    </source>
</reference>
<gene>
    <name evidence="2" type="ORF">BOX15_Mlig022045g1</name>
</gene>
<proteinExistence type="predicted"/>
<evidence type="ECO:0000256" key="1">
    <source>
        <dbReference type="SAM" id="Phobius"/>
    </source>
</evidence>
<dbReference type="EMBL" id="NIVC01004341">
    <property type="protein sequence ID" value="PAA47764.1"/>
    <property type="molecule type" value="Genomic_DNA"/>
</dbReference>